<sequence>MASSSRSAVRAEYRLQHLLSHLGDGNEPRPAKIPIALLVPPTRGGTDAGGTSMEDSHTEFLAATCFREMERQWEVNPKCPGPSPRSKHSSIAGNVSVPLRSICSTECGQRAGMEGVTWLFSVCILYIRMKLQLRPHDNSLSARSDLHAYRSKFEHVRPPSEEVTDLAIVDAIIPLVVNSATICHLP</sequence>
<dbReference type="InParanoid" id="A0A2J6SXW5"/>
<dbReference type="Proteomes" id="UP000235371">
    <property type="component" value="Unassembled WGS sequence"/>
</dbReference>
<protein>
    <submittedName>
        <fullName evidence="1">Uncharacterized protein</fullName>
    </submittedName>
</protein>
<organism evidence="1 2">
    <name type="scientific">Hyaloscypha bicolor E</name>
    <dbReference type="NCBI Taxonomy" id="1095630"/>
    <lineage>
        <taxon>Eukaryota</taxon>
        <taxon>Fungi</taxon>
        <taxon>Dikarya</taxon>
        <taxon>Ascomycota</taxon>
        <taxon>Pezizomycotina</taxon>
        <taxon>Leotiomycetes</taxon>
        <taxon>Helotiales</taxon>
        <taxon>Hyaloscyphaceae</taxon>
        <taxon>Hyaloscypha</taxon>
        <taxon>Hyaloscypha bicolor</taxon>
    </lineage>
</organism>
<dbReference type="RefSeq" id="XP_024732514.1">
    <property type="nucleotide sequence ID" value="XM_024887174.1"/>
</dbReference>
<name>A0A2J6SXW5_9HELO</name>
<gene>
    <name evidence="1" type="ORF">K444DRAFT_666316</name>
</gene>
<proteinExistence type="predicted"/>
<evidence type="ECO:0000313" key="1">
    <source>
        <dbReference type="EMBL" id="PMD55610.1"/>
    </source>
</evidence>
<evidence type="ECO:0000313" key="2">
    <source>
        <dbReference type="Proteomes" id="UP000235371"/>
    </source>
</evidence>
<dbReference type="GeneID" id="36595250"/>
<keyword evidence="2" id="KW-1185">Reference proteome</keyword>
<accession>A0A2J6SXW5</accession>
<dbReference type="AlphaFoldDB" id="A0A2J6SXW5"/>
<reference evidence="1 2" key="1">
    <citation type="submission" date="2016-04" db="EMBL/GenBank/DDBJ databases">
        <title>A degradative enzymes factory behind the ericoid mycorrhizal symbiosis.</title>
        <authorList>
            <consortium name="DOE Joint Genome Institute"/>
            <person name="Martino E."/>
            <person name="Morin E."/>
            <person name="Grelet G."/>
            <person name="Kuo A."/>
            <person name="Kohler A."/>
            <person name="Daghino S."/>
            <person name="Barry K."/>
            <person name="Choi C."/>
            <person name="Cichocki N."/>
            <person name="Clum A."/>
            <person name="Copeland A."/>
            <person name="Hainaut M."/>
            <person name="Haridas S."/>
            <person name="Labutti K."/>
            <person name="Lindquist E."/>
            <person name="Lipzen A."/>
            <person name="Khouja H.-R."/>
            <person name="Murat C."/>
            <person name="Ohm R."/>
            <person name="Olson A."/>
            <person name="Spatafora J."/>
            <person name="Veneault-Fourrey C."/>
            <person name="Henrissat B."/>
            <person name="Grigoriev I."/>
            <person name="Martin F."/>
            <person name="Perotto S."/>
        </authorList>
    </citation>
    <scope>NUCLEOTIDE SEQUENCE [LARGE SCALE GENOMIC DNA]</scope>
    <source>
        <strain evidence="1 2">E</strain>
    </source>
</reference>
<dbReference type="EMBL" id="KZ613854">
    <property type="protein sequence ID" value="PMD55610.1"/>
    <property type="molecule type" value="Genomic_DNA"/>
</dbReference>